<gene>
    <name evidence="1" type="ORF">HH215_17980</name>
</gene>
<dbReference type="InterPro" id="IPR014718">
    <property type="entry name" value="GH-type_carb-bd"/>
</dbReference>
<evidence type="ECO:0000313" key="2">
    <source>
        <dbReference type="Proteomes" id="UP000502248"/>
    </source>
</evidence>
<proteinExistence type="predicted"/>
<dbReference type="GO" id="GO:0030246">
    <property type="term" value="F:carbohydrate binding"/>
    <property type="evidence" value="ECO:0007669"/>
    <property type="project" value="InterPro"/>
</dbReference>
<dbReference type="Proteomes" id="UP000502248">
    <property type="component" value="Chromosome"/>
</dbReference>
<dbReference type="InterPro" id="IPR027839">
    <property type="entry name" value="DUF4432"/>
</dbReference>
<dbReference type="RefSeq" id="WP_169281162.1">
    <property type="nucleotide sequence ID" value="NZ_CP051680.1"/>
</dbReference>
<reference evidence="1 2" key="1">
    <citation type="submission" date="2020-04" db="EMBL/GenBank/DDBJ databases">
        <title>Genome sequencing of novel species.</title>
        <authorList>
            <person name="Heo J."/>
            <person name="Kim S.-J."/>
            <person name="Kim J.-S."/>
            <person name="Hong S.-B."/>
            <person name="Kwon S.-W."/>
        </authorList>
    </citation>
    <scope>NUCLEOTIDE SEQUENCE [LARGE SCALE GENOMIC DNA]</scope>
    <source>
        <strain evidence="1 2">MFER-1</strain>
    </source>
</reference>
<dbReference type="KEGG" id="cheb:HH215_17980"/>
<dbReference type="AlphaFoldDB" id="A0A7Z2VKS2"/>
<evidence type="ECO:0000313" key="1">
    <source>
        <dbReference type="EMBL" id="QJD84882.1"/>
    </source>
</evidence>
<dbReference type="Gene3D" id="2.70.98.10">
    <property type="match status" value="1"/>
</dbReference>
<dbReference type="Pfam" id="PF14486">
    <property type="entry name" value="DUF4432"/>
    <property type="match status" value="1"/>
</dbReference>
<dbReference type="EMBL" id="CP051680">
    <property type="protein sequence ID" value="QJD84882.1"/>
    <property type="molecule type" value="Genomic_DNA"/>
</dbReference>
<dbReference type="CDD" id="cd09023">
    <property type="entry name" value="Aldose_epim_Ec_c4013"/>
    <property type="match status" value="1"/>
</dbReference>
<organism evidence="1 2">
    <name type="scientific">Cohnella herbarum</name>
    <dbReference type="NCBI Taxonomy" id="2728023"/>
    <lineage>
        <taxon>Bacteria</taxon>
        <taxon>Bacillati</taxon>
        <taxon>Bacillota</taxon>
        <taxon>Bacilli</taxon>
        <taxon>Bacillales</taxon>
        <taxon>Paenibacillaceae</taxon>
        <taxon>Cohnella</taxon>
    </lineage>
</organism>
<keyword evidence="2" id="KW-1185">Reference proteome</keyword>
<accession>A0A7Z2VKS2</accession>
<protein>
    <submittedName>
        <fullName evidence="1">Aldose 1-epimerase family protein</fullName>
    </submittedName>
</protein>
<name>A0A7Z2VKS2_9BACL</name>
<sequence>MLLYGEKMTRREVEARVGHLGQIGGVRRMKLTEGKEAGTELIEVRTGAGLSFDVVPSKGLDISHAQAWGASLSWQSPNGNAHPMHYEPEGVGWLRTASGGLLMTCGLSHVGSPSSDDTGSYGLHGRIHHTPAKNVNVREQWVGDELEWEVSGVVEETAIFGSKLRLTRSISGRLGDNRVTINDRVENFGFQPAAHMMLYHFNFGFPLLGEHTEIVLPEADSEARGSGGALLEKCGRWEAPDALIEETVYYHLLRREAADAEGMAEARVSNSRFPAGGVSRPLAVTLKWSVDTLPNLVQWRMPGAGEHVLGLEPSNCRVEGRAEEQNHGGPFILQPGSSANYRLELNVTS</sequence>